<dbReference type="InterPro" id="IPR000210">
    <property type="entry name" value="BTB/POZ_dom"/>
</dbReference>
<protein>
    <recommendedName>
        <fullName evidence="7">BTB domain-containing protein</fullName>
    </recommendedName>
</protein>
<dbReference type="PROSITE" id="PS50144">
    <property type="entry name" value="MATH"/>
    <property type="match status" value="1"/>
</dbReference>
<dbReference type="PROSITE" id="PS50097">
    <property type="entry name" value="BTB"/>
    <property type="match status" value="2"/>
</dbReference>
<dbReference type="InterPro" id="IPR011333">
    <property type="entry name" value="SKP1/BTB/POZ_sf"/>
</dbReference>
<evidence type="ECO:0000256" key="1">
    <source>
        <dbReference type="ARBA" id="ARBA00004906"/>
    </source>
</evidence>
<dbReference type="GO" id="GO:0016567">
    <property type="term" value="P:protein ubiquitination"/>
    <property type="evidence" value="ECO:0007669"/>
    <property type="project" value="InterPro"/>
</dbReference>
<dbReference type="Gramene" id="LPERR08G17510.1">
    <property type="protein sequence ID" value="LPERR08G17510.1"/>
    <property type="gene ID" value="LPERR08G17510"/>
</dbReference>
<name>A0A0D9X9V1_9ORYZ</name>
<proteinExistence type="inferred from homology"/>
<dbReference type="Proteomes" id="UP000032180">
    <property type="component" value="Chromosome 8"/>
</dbReference>
<dbReference type="Gene3D" id="3.30.710.10">
    <property type="entry name" value="Potassium Channel Kv1.1, Chain A"/>
    <property type="match status" value="2"/>
</dbReference>
<dbReference type="Pfam" id="PF00651">
    <property type="entry name" value="BTB"/>
    <property type="match status" value="2"/>
</dbReference>
<feature type="domain" description="BTB" evidence="3">
    <location>
        <begin position="121"/>
        <end position="211"/>
    </location>
</feature>
<dbReference type="PANTHER" id="PTHR26379">
    <property type="entry name" value="BTB/POZ AND MATH DOMAIN-CONTAINING PROTEIN 1"/>
    <property type="match status" value="1"/>
</dbReference>
<reference evidence="6" key="2">
    <citation type="submission" date="2013-12" db="EMBL/GenBank/DDBJ databases">
        <authorList>
            <person name="Yu Y."/>
            <person name="Lee S."/>
            <person name="de Baynast K."/>
            <person name="Wissotski M."/>
            <person name="Liu L."/>
            <person name="Talag J."/>
            <person name="Goicoechea J."/>
            <person name="Angelova A."/>
            <person name="Jetty R."/>
            <person name="Kudrna D."/>
            <person name="Golser W."/>
            <person name="Rivera L."/>
            <person name="Zhang J."/>
            <person name="Wing R."/>
        </authorList>
    </citation>
    <scope>NUCLEOTIDE SEQUENCE</scope>
</reference>
<dbReference type="EnsemblPlants" id="LPERR08G17510.1">
    <property type="protein sequence ID" value="LPERR08G17510.1"/>
    <property type="gene ID" value="LPERR08G17510"/>
</dbReference>
<dbReference type="AlphaFoldDB" id="A0A0D9X9V1"/>
<dbReference type="Gene3D" id="2.60.210.10">
    <property type="entry name" value="Apoptosis, Tumor Necrosis Factor Receptor Associated Protein 2, Chain A"/>
    <property type="match status" value="1"/>
</dbReference>
<reference evidence="5" key="3">
    <citation type="submission" date="2015-04" db="UniProtKB">
        <authorList>
            <consortium name="EnsemblPlants"/>
        </authorList>
    </citation>
    <scope>IDENTIFICATION</scope>
</reference>
<evidence type="ECO:0008006" key="7">
    <source>
        <dbReference type="Google" id="ProtNLM"/>
    </source>
</evidence>
<dbReference type="SUPFAM" id="SSF49599">
    <property type="entry name" value="TRAF domain-like"/>
    <property type="match status" value="1"/>
</dbReference>
<keyword evidence="6" id="KW-1185">Reference proteome</keyword>
<dbReference type="InterPro" id="IPR002083">
    <property type="entry name" value="MATH/TRAF_dom"/>
</dbReference>
<dbReference type="STRING" id="77586.A0A0D9X9V1"/>
<dbReference type="SUPFAM" id="SSF54695">
    <property type="entry name" value="POZ domain"/>
    <property type="match status" value="2"/>
</dbReference>
<accession>A0A0D9X9V1</accession>
<reference evidence="5 6" key="1">
    <citation type="submission" date="2012-08" db="EMBL/GenBank/DDBJ databases">
        <title>Oryza genome evolution.</title>
        <authorList>
            <person name="Wing R.A."/>
        </authorList>
    </citation>
    <scope>NUCLEOTIDE SEQUENCE</scope>
</reference>
<dbReference type="HOGENOM" id="CLU_004253_2_2_1"/>
<dbReference type="InterPro" id="IPR045005">
    <property type="entry name" value="BPM1-6"/>
</dbReference>
<dbReference type="PANTHER" id="PTHR26379:SF238">
    <property type="entry name" value="OS08G0523100 PROTEIN"/>
    <property type="match status" value="1"/>
</dbReference>
<evidence type="ECO:0000313" key="6">
    <source>
        <dbReference type="Proteomes" id="UP000032180"/>
    </source>
</evidence>
<dbReference type="InterPro" id="IPR008974">
    <property type="entry name" value="TRAF-like"/>
</dbReference>
<dbReference type="CDD" id="cd00121">
    <property type="entry name" value="MATH"/>
    <property type="match status" value="1"/>
</dbReference>
<sequence length="628" mass="70129">MPNSGFLELKVDYSSIDNRNFKSFFLSSDAFSPEDTPGRYGTTLISTMLASKSKNSVTAIFDTFLTEKNGNPSSSYSYRIMCVVIVLCNNDPAEGQGVPIPMPSSDIWVHLDGLLDRGEGMDVSFVIDGETFHAHRSVLDARSPVFRAELLVFVTEAKAYGILLLCQNIGGKNFALFSKKNMSTIMIREIKPVMFRTLLRFIYTDELPQEGVGLEGSLSYDLRRLKMMCAQKLWEAISMDNVVMTLVYANKHGCPELKKRCLEFFVADSNFKKAVLTKGYFRMISSQQYVFPVAAASGDMPPDYGFLELKLDYAATNEFAIGGFFKSDAFSAGGHTWRVKCYPRGRDYLDRQGAYDALFLEMVSKSENVVTAIFEAFLMGKDGNPSSSHAMRFIVKYPLQGSFPFLPNLFVQRKALDPMYVVDGNVSIMCVVIVLSDNDPVKGAPMPVPPSDIGVHLGSLLDRGDGTDISFVIDGEMFHAHRAVLAARSPVFQAELFGSMAEAKMSSITIQEINPATFKALLQFIYTDKLPQDAFNLFQDLLVAADRYDISRLKLMCAQKLWEAISVDNVVTTLVCAKEHGCPELKKRCLDFLVVEDNFKKAVLTEGYFRLMPCFPQVIDEIRTMLES</sequence>
<comment type="similarity">
    <text evidence="2">Belongs to the Tdpoz family.</text>
</comment>
<dbReference type="eggNOG" id="KOG1987">
    <property type="taxonomic scope" value="Eukaryota"/>
</dbReference>
<dbReference type="InterPro" id="IPR056423">
    <property type="entry name" value="BACK_BPM_SPOP"/>
</dbReference>
<evidence type="ECO:0000313" key="5">
    <source>
        <dbReference type="EnsemblPlants" id="LPERR08G17510.1"/>
    </source>
</evidence>
<feature type="domain" description="BTB" evidence="3">
    <location>
        <begin position="467"/>
        <end position="534"/>
    </location>
</feature>
<dbReference type="Pfam" id="PF24570">
    <property type="entry name" value="BACK_BPM_SPOP"/>
    <property type="match status" value="2"/>
</dbReference>
<dbReference type="SMART" id="SM00225">
    <property type="entry name" value="BTB"/>
    <property type="match status" value="2"/>
</dbReference>
<evidence type="ECO:0000256" key="2">
    <source>
        <dbReference type="ARBA" id="ARBA00010846"/>
    </source>
</evidence>
<organism evidence="5 6">
    <name type="scientific">Leersia perrieri</name>
    <dbReference type="NCBI Taxonomy" id="77586"/>
    <lineage>
        <taxon>Eukaryota</taxon>
        <taxon>Viridiplantae</taxon>
        <taxon>Streptophyta</taxon>
        <taxon>Embryophyta</taxon>
        <taxon>Tracheophyta</taxon>
        <taxon>Spermatophyta</taxon>
        <taxon>Magnoliopsida</taxon>
        <taxon>Liliopsida</taxon>
        <taxon>Poales</taxon>
        <taxon>Poaceae</taxon>
        <taxon>BOP clade</taxon>
        <taxon>Oryzoideae</taxon>
        <taxon>Oryzeae</taxon>
        <taxon>Oryzinae</taxon>
        <taxon>Leersia</taxon>
    </lineage>
</organism>
<feature type="domain" description="MATH" evidence="4">
    <location>
        <begin position="308"/>
        <end position="432"/>
    </location>
</feature>
<evidence type="ECO:0000259" key="3">
    <source>
        <dbReference type="PROSITE" id="PS50097"/>
    </source>
</evidence>
<comment type="pathway">
    <text evidence="1">Protein modification; protein ubiquitination.</text>
</comment>
<evidence type="ECO:0000259" key="4">
    <source>
        <dbReference type="PROSITE" id="PS50144"/>
    </source>
</evidence>